<protein>
    <recommendedName>
        <fullName evidence="1">DUF218 domain-containing protein</fullName>
    </recommendedName>
</protein>
<proteinExistence type="predicted"/>
<dbReference type="RefSeq" id="WP_069214836.1">
    <property type="nucleotide sequence ID" value="NZ_CP016378.1"/>
</dbReference>
<gene>
    <name evidence="2" type="ORF">BMF97_08030</name>
</gene>
<feature type="domain" description="DUF218" evidence="1">
    <location>
        <begin position="252"/>
        <end position="385"/>
    </location>
</feature>
<dbReference type="AlphaFoldDB" id="A0A1V3U336"/>
<name>A0A1V3U336_ELIME</name>
<dbReference type="Proteomes" id="UP000188947">
    <property type="component" value="Unassembled WGS sequence"/>
</dbReference>
<sequence>MILKVLKINAFTVTAAIQLVTAQVNQPQTPQDWEIYKNYYFTYAFGKNTPLLKDLQQDQFVKAMLNDRNKRFTDGNNCQTTDCLINTFKWNEREISTLDQAFQKLYDQNKNFRSFLEKDIIASHQYGSLKTLTPKQYLQKLILQDLAGMNHVIDIYGAGKKPDYPDIDSISFNVKDKNYIELLRNVQLDVAADTNEPSAYINQTLFSAVRLLEVNERWDAAQLEPLTATENKAAYDKIKTTDFSKYPYSSLLILGAGPQIYGQKISPLGMLRSRQALRAYQKGLIPFIIVSGGRVHPYKTQYIEAVEMKHYMVETLGIPASAILIDPFARHTTTNVRNTGRLLLNYGFPKDKWALVSSSKSHIDYVERAMDKRSRKELGTVPYLIGKRISDLMLEYRPTEDALIINPNEPLDP</sequence>
<dbReference type="InterPro" id="IPR014729">
    <property type="entry name" value="Rossmann-like_a/b/a_fold"/>
</dbReference>
<dbReference type="CDD" id="cd06259">
    <property type="entry name" value="YdcF-like"/>
    <property type="match status" value="1"/>
</dbReference>
<evidence type="ECO:0000313" key="2">
    <source>
        <dbReference type="EMBL" id="OOH96285.1"/>
    </source>
</evidence>
<dbReference type="STRING" id="238.BBD35_14080"/>
<dbReference type="Gene3D" id="3.40.50.620">
    <property type="entry name" value="HUPs"/>
    <property type="match status" value="1"/>
</dbReference>
<comment type="caution">
    <text evidence="2">The sequence shown here is derived from an EMBL/GenBank/DDBJ whole genome shotgun (WGS) entry which is preliminary data.</text>
</comment>
<dbReference type="EMBL" id="MPOG01000008">
    <property type="protein sequence ID" value="OOH96285.1"/>
    <property type="molecule type" value="Genomic_DNA"/>
</dbReference>
<keyword evidence="3" id="KW-1185">Reference proteome</keyword>
<dbReference type="Pfam" id="PF02698">
    <property type="entry name" value="DUF218"/>
    <property type="match status" value="1"/>
</dbReference>
<reference evidence="2 3" key="1">
    <citation type="submission" date="2016-11" db="EMBL/GenBank/DDBJ databases">
        <title>Genome sequence and comparative genomic analysis of clinical strain Elizabethkingia meningoseptica 61421 PRCM.</title>
        <authorList>
            <person name="Wang M."/>
            <person name="Hu S."/>
            <person name="Cao L."/>
            <person name="Jiang T."/>
            <person name="Zhou Y."/>
            <person name="Ming D."/>
        </authorList>
    </citation>
    <scope>NUCLEOTIDE SEQUENCE [LARGE SCALE GENOMIC DNA]</scope>
    <source>
        <strain evidence="2 3">61421 PRCM</strain>
    </source>
</reference>
<evidence type="ECO:0000313" key="3">
    <source>
        <dbReference type="Proteomes" id="UP000188947"/>
    </source>
</evidence>
<accession>A0A1V3U336</accession>
<organism evidence="2 3">
    <name type="scientific">Elizabethkingia meningoseptica</name>
    <name type="common">Chryseobacterium meningosepticum</name>
    <dbReference type="NCBI Taxonomy" id="238"/>
    <lineage>
        <taxon>Bacteria</taxon>
        <taxon>Pseudomonadati</taxon>
        <taxon>Bacteroidota</taxon>
        <taxon>Flavobacteriia</taxon>
        <taxon>Flavobacteriales</taxon>
        <taxon>Weeksellaceae</taxon>
        <taxon>Elizabethkingia</taxon>
    </lineage>
</organism>
<dbReference type="InterPro" id="IPR003848">
    <property type="entry name" value="DUF218"/>
</dbReference>
<evidence type="ECO:0000259" key="1">
    <source>
        <dbReference type="Pfam" id="PF02698"/>
    </source>
</evidence>
<dbReference type="eggNOG" id="COG1434">
    <property type="taxonomic scope" value="Bacteria"/>
</dbReference>
<dbReference type="OrthoDB" id="1092058at2"/>